<dbReference type="STRING" id="1303921.BSEPE_0601"/>
<organism evidence="1 2">
    <name type="scientific">endosymbiont of Bathymodiolus septemdierum str. Myojin knoll</name>
    <dbReference type="NCBI Taxonomy" id="1303921"/>
    <lineage>
        <taxon>Bacteria</taxon>
        <taxon>Pseudomonadati</taxon>
        <taxon>Pseudomonadota</taxon>
        <taxon>Gammaproteobacteria</taxon>
        <taxon>sulfur-oxidizing symbionts</taxon>
    </lineage>
</organism>
<name>A0A0P0UQX6_9GAMM</name>
<keyword evidence="2" id="KW-1185">Reference proteome</keyword>
<dbReference type="EMBL" id="AP013042">
    <property type="protein sequence ID" value="BAS67608.1"/>
    <property type="molecule type" value="Genomic_DNA"/>
</dbReference>
<dbReference type="KEGG" id="ebh:BSEPE_0601"/>
<reference evidence="1 2" key="1">
    <citation type="journal article" date="2000" name="Mar. Ecol. Prog. Ser.">
        <title>Phylogenetic characterization of endosymbionts in three hydrothermal vent mussels: influence on host distributions.</title>
        <authorList>
            <person name="Fujiwara Y."/>
            <person name="Takai K."/>
            <person name="Uematsu K."/>
            <person name="Tsuchida S."/>
            <person name="Hunt J.C."/>
            <person name="Hashimoto J."/>
        </authorList>
    </citation>
    <scope>NUCLEOTIDE SEQUENCE [LARGE SCALE GENOMIC DNA]</scope>
    <source>
        <strain evidence="1 2">Myojin Knoll</strain>
    </source>
</reference>
<evidence type="ECO:0000313" key="2">
    <source>
        <dbReference type="Proteomes" id="UP000067399"/>
    </source>
</evidence>
<gene>
    <name evidence="1" type="ORF">BSEPE_0601</name>
</gene>
<proteinExistence type="predicted"/>
<sequence>MEAIEQASKLPEVRARIYAEAFGFSIHTVNSMCSCGSIPCRKIGKPVSGGNRDNRAWMVNMIEIRKELEKTGGESE</sequence>
<dbReference type="AlphaFoldDB" id="A0A0P0UQX6"/>
<dbReference type="Proteomes" id="UP000067399">
    <property type="component" value="Chromosome"/>
</dbReference>
<evidence type="ECO:0000313" key="1">
    <source>
        <dbReference type="EMBL" id="BAS67608.1"/>
    </source>
</evidence>
<reference evidence="1 2" key="2">
    <citation type="journal article" date="2016" name="ISME J.">
        <title>Heterogeneous composition of key metabolic gene clusters in a vent mussel symbiont population.</title>
        <authorList>
            <person name="Ikuta T."/>
            <person name="Takaki Y."/>
            <person name="Nagai Y."/>
            <person name="Shimamura S."/>
            <person name="Tsuda M."/>
            <person name="Kawagucci S."/>
            <person name="Aoki Y."/>
            <person name="Inoue K."/>
            <person name="Teruya M."/>
            <person name="Satou K."/>
            <person name="Teruya K."/>
            <person name="Shimoji M."/>
            <person name="Tamotsu H."/>
            <person name="Hirano T."/>
            <person name="Maruyama T."/>
            <person name="Yoshida T."/>
        </authorList>
    </citation>
    <scope>NUCLEOTIDE SEQUENCE [LARGE SCALE GENOMIC DNA]</scope>
    <source>
        <strain evidence="1 2">Myojin Knoll</strain>
    </source>
</reference>
<accession>A0A0P0UQX6</accession>
<dbReference type="RefSeq" id="WP_066043958.1">
    <property type="nucleotide sequence ID" value="NZ_AP013042.1"/>
</dbReference>
<protein>
    <submittedName>
        <fullName evidence="1">Uncharacterized protein</fullName>
    </submittedName>
</protein>